<proteinExistence type="predicted"/>
<feature type="compositionally biased region" description="Low complexity" evidence="1">
    <location>
        <begin position="319"/>
        <end position="339"/>
    </location>
</feature>
<feature type="region of interest" description="Disordered" evidence="1">
    <location>
        <begin position="300"/>
        <end position="339"/>
    </location>
</feature>
<dbReference type="SUPFAM" id="SSF53756">
    <property type="entry name" value="UDP-Glycosyltransferase/glycogen phosphorylase"/>
    <property type="match status" value="1"/>
</dbReference>
<keyword evidence="3" id="KW-1185">Reference proteome</keyword>
<evidence type="ECO:0000313" key="2">
    <source>
        <dbReference type="EMBL" id="GAA4034847.1"/>
    </source>
</evidence>
<evidence type="ECO:0008006" key="4">
    <source>
        <dbReference type="Google" id="ProtNLM"/>
    </source>
</evidence>
<feature type="compositionally biased region" description="Pro residues" evidence="1">
    <location>
        <begin position="234"/>
        <end position="248"/>
    </location>
</feature>
<gene>
    <name evidence="2" type="ORF">GCM10022409_19140</name>
</gene>
<evidence type="ECO:0000313" key="3">
    <source>
        <dbReference type="Proteomes" id="UP001501469"/>
    </source>
</evidence>
<reference evidence="3" key="1">
    <citation type="journal article" date="2019" name="Int. J. Syst. Evol. Microbiol.">
        <title>The Global Catalogue of Microorganisms (GCM) 10K type strain sequencing project: providing services to taxonomists for standard genome sequencing and annotation.</title>
        <authorList>
            <consortium name="The Broad Institute Genomics Platform"/>
            <consortium name="The Broad Institute Genome Sequencing Center for Infectious Disease"/>
            <person name="Wu L."/>
            <person name="Ma J."/>
        </authorList>
    </citation>
    <scope>NUCLEOTIDE SEQUENCE [LARGE SCALE GENOMIC DNA]</scope>
    <source>
        <strain evidence="3">JCM 17225</strain>
    </source>
</reference>
<name>A0ABP7U2H7_9BACT</name>
<accession>A0ABP7U2H7</accession>
<comment type="caution">
    <text evidence="2">The sequence shown here is derived from an EMBL/GenBank/DDBJ whole genome shotgun (WGS) entry which is preliminary data.</text>
</comment>
<sequence length="475" mass="48935">MGKFWLNGVRGLASRLLSPSAPSLLPMNPTDFSVLLLAWDDADPGVAVLGGSALPPTLPLVYRLATQQPVLALYPHLPAAATQIEDTPQSPLASTATSAASTWPEPGIVPSPLEAETNGPGVRLLLVTAPTGPTPPTPAGSSRLVGLDELLPAVQGALPTAHSLSLASAVAQGAGGPLAAANSASAARSQWPAHSGPLRAAGWQAPAAPYAGATDESPKATQEPPQRAARESFPAPPPRPVPTTPFPAEPQVVREASHAPETDTAVATSPLQAASVSTVPSPADVTVPALFDAPVEEMGAAEASDLSAPEDDLVPDIAPPAQTATAPATEAEASAPAPAATWAVRQPTLEGLNFRMIQYARQAAQLVDSRQDFGVIYAPSWPAWLAALEIRLRSGQPLVLYAAALASDTAPAAERGWLLGLERMALRRAHLVLVPDAEVLHQIRTRHPDALGEIRIVPATDEAALQLVLAEVALG</sequence>
<feature type="compositionally biased region" description="Polar residues" evidence="1">
    <location>
        <begin position="265"/>
        <end position="279"/>
    </location>
</feature>
<feature type="region of interest" description="Disordered" evidence="1">
    <location>
        <begin position="208"/>
        <end position="279"/>
    </location>
</feature>
<organism evidence="2 3">
    <name type="scientific">Hymenobacter glaciei</name>
    <dbReference type="NCBI Taxonomy" id="877209"/>
    <lineage>
        <taxon>Bacteria</taxon>
        <taxon>Pseudomonadati</taxon>
        <taxon>Bacteroidota</taxon>
        <taxon>Cytophagia</taxon>
        <taxon>Cytophagales</taxon>
        <taxon>Hymenobacteraceae</taxon>
        <taxon>Hymenobacter</taxon>
    </lineage>
</organism>
<dbReference type="EMBL" id="BAABDK010000016">
    <property type="protein sequence ID" value="GAA4034847.1"/>
    <property type="molecule type" value="Genomic_DNA"/>
</dbReference>
<dbReference type="Gene3D" id="3.40.50.2000">
    <property type="entry name" value="Glycogen Phosphorylase B"/>
    <property type="match status" value="1"/>
</dbReference>
<dbReference type="Proteomes" id="UP001501469">
    <property type="component" value="Unassembled WGS sequence"/>
</dbReference>
<evidence type="ECO:0000256" key="1">
    <source>
        <dbReference type="SAM" id="MobiDB-lite"/>
    </source>
</evidence>
<protein>
    <recommendedName>
        <fullName evidence="4">Glycosyltransferase subfamily 4-like N-terminal domain-containing protein</fullName>
    </recommendedName>
</protein>